<dbReference type="AlphaFoldDB" id="A0A1Z5JU19"/>
<gene>
    <name evidence="9" type="ORF">FisN_18Lh183</name>
</gene>
<accession>A0A1Z5JU19</accession>
<dbReference type="Gene3D" id="1.20.1250.20">
    <property type="entry name" value="MFS general substrate transporter like domains"/>
    <property type="match status" value="1"/>
</dbReference>
<dbReference type="GO" id="GO:0006857">
    <property type="term" value="P:oligopeptide transport"/>
    <property type="evidence" value="ECO:0007669"/>
    <property type="project" value="InterPro"/>
</dbReference>
<keyword evidence="6" id="KW-0813">Transport</keyword>
<dbReference type="PANTHER" id="PTHR11654">
    <property type="entry name" value="OLIGOPEPTIDE TRANSPORTER-RELATED"/>
    <property type="match status" value="1"/>
</dbReference>
<comment type="caution">
    <text evidence="9">The sequence shown here is derived from an EMBL/GenBank/DDBJ whole genome shotgun (WGS) entry which is preliminary data.</text>
</comment>
<dbReference type="SUPFAM" id="SSF103473">
    <property type="entry name" value="MFS general substrate transporter"/>
    <property type="match status" value="1"/>
</dbReference>
<evidence type="ECO:0000256" key="2">
    <source>
        <dbReference type="ARBA" id="ARBA00005982"/>
    </source>
</evidence>
<evidence type="ECO:0000313" key="9">
    <source>
        <dbReference type="EMBL" id="GAX17535.1"/>
    </source>
</evidence>
<feature type="transmembrane region" description="Helical" evidence="8">
    <location>
        <begin position="469"/>
        <end position="493"/>
    </location>
</feature>
<feature type="region of interest" description="Disordered" evidence="7">
    <location>
        <begin position="1"/>
        <end position="21"/>
    </location>
</feature>
<comment type="subcellular location">
    <subcellularLocation>
        <location evidence="1 6">Membrane</location>
        <topology evidence="1 6">Multi-pass membrane protein</topology>
    </subcellularLocation>
</comment>
<keyword evidence="5 8" id="KW-0472">Membrane</keyword>
<evidence type="ECO:0000256" key="6">
    <source>
        <dbReference type="RuleBase" id="RU003755"/>
    </source>
</evidence>
<feature type="transmembrane region" description="Helical" evidence="8">
    <location>
        <begin position="324"/>
        <end position="345"/>
    </location>
</feature>
<evidence type="ECO:0000313" key="10">
    <source>
        <dbReference type="Proteomes" id="UP000198406"/>
    </source>
</evidence>
<dbReference type="InParanoid" id="A0A1Z5JU19"/>
<evidence type="ECO:0000256" key="1">
    <source>
        <dbReference type="ARBA" id="ARBA00004141"/>
    </source>
</evidence>
<feature type="region of interest" description="Disordered" evidence="7">
    <location>
        <begin position="553"/>
        <end position="582"/>
    </location>
</feature>
<dbReference type="EMBL" id="BDSP01000118">
    <property type="protein sequence ID" value="GAX17535.1"/>
    <property type="molecule type" value="Genomic_DNA"/>
</dbReference>
<feature type="transmembrane region" description="Helical" evidence="8">
    <location>
        <begin position="513"/>
        <end position="533"/>
    </location>
</feature>
<dbReference type="Proteomes" id="UP000198406">
    <property type="component" value="Unassembled WGS sequence"/>
</dbReference>
<dbReference type="OrthoDB" id="8904098at2759"/>
<dbReference type="InterPro" id="IPR036259">
    <property type="entry name" value="MFS_trans_sf"/>
</dbReference>
<feature type="transmembrane region" description="Helical" evidence="8">
    <location>
        <begin position="188"/>
        <end position="208"/>
    </location>
</feature>
<proteinExistence type="inferred from homology"/>
<feature type="transmembrane region" description="Helical" evidence="8">
    <location>
        <begin position="434"/>
        <end position="457"/>
    </location>
</feature>
<comment type="similarity">
    <text evidence="2 6">Belongs to the major facilitator superfamily. Proton-dependent oligopeptide transporter (POT/PTR) (TC 2.A.17) family.</text>
</comment>
<evidence type="ECO:0000256" key="7">
    <source>
        <dbReference type="SAM" id="MobiDB-lite"/>
    </source>
</evidence>
<evidence type="ECO:0000256" key="8">
    <source>
        <dbReference type="SAM" id="Phobius"/>
    </source>
</evidence>
<feature type="transmembrane region" description="Helical" evidence="8">
    <location>
        <begin position="365"/>
        <end position="383"/>
    </location>
</feature>
<keyword evidence="4 8" id="KW-1133">Transmembrane helix</keyword>
<dbReference type="GO" id="GO:0016020">
    <property type="term" value="C:membrane"/>
    <property type="evidence" value="ECO:0007669"/>
    <property type="project" value="UniProtKB-SubCell"/>
</dbReference>
<reference evidence="9 10" key="1">
    <citation type="journal article" date="2015" name="Plant Cell">
        <title>Oil accumulation by the oleaginous diatom Fistulifera solaris as revealed by the genome and transcriptome.</title>
        <authorList>
            <person name="Tanaka T."/>
            <person name="Maeda Y."/>
            <person name="Veluchamy A."/>
            <person name="Tanaka M."/>
            <person name="Abida H."/>
            <person name="Marechal E."/>
            <person name="Bowler C."/>
            <person name="Muto M."/>
            <person name="Sunaga Y."/>
            <person name="Tanaka M."/>
            <person name="Yoshino T."/>
            <person name="Taniguchi T."/>
            <person name="Fukuda Y."/>
            <person name="Nemoto M."/>
            <person name="Matsumoto M."/>
            <person name="Wong P.S."/>
            <person name="Aburatani S."/>
            <person name="Fujibuchi W."/>
        </authorList>
    </citation>
    <scope>NUCLEOTIDE SEQUENCE [LARGE SCALE GENOMIC DNA]</scope>
    <source>
        <strain evidence="9 10">JPCC DA0580</strain>
    </source>
</reference>
<dbReference type="InterPro" id="IPR018456">
    <property type="entry name" value="PTR2_symporter_CS"/>
</dbReference>
<keyword evidence="10" id="KW-1185">Reference proteome</keyword>
<feature type="transmembrane region" description="Helical" evidence="8">
    <location>
        <begin position="228"/>
        <end position="251"/>
    </location>
</feature>
<dbReference type="InterPro" id="IPR000109">
    <property type="entry name" value="POT_fam"/>
</dbReference>
<evidence type="ECO:0000256" key="5">
    <source>
        <dbReference type="ARBA" id="ARBA00023136"/>
    </source>
</evidence>
<name>A0A1Z5JU19_FISSO</name>
<feature type="transmembrane region" description="Helical" evidence="8">
    <location>
        <begin position="124"/>
        <end position="146"/>
    </location>
</feature>
<dbReference type="PROSITE" id="PS01023">
    <property type="entry name" value="PTR2_2"/>
    <property type="match status" value="1"/>
</dbReference>
<sequence>MSTSPRIVHPSGDAPSTSSDKPMFYSTSMPLEVELPANVSTEEQLESLPDECLTGDPIHPLLFTDSRGDNYKYHLNPMSYSVIYILIVELLERFAFYGINYTQAAYLTGAYNRNWNANMEAVQASSYVSVSTAIAYTMPFVGALLADCFLGEYYTIAGGAMLFYIPGLTLIALTTIPECLGPTFNQSALRWGLLALWPIGTGSVKSVVNVFGAKQFHPILQSSLIESYYVNFYMCINIGALAGGVIVPQVAQYDITTAYFIPVLVLTLGVFLFLLGTPKYVRTRPQGQFQLWTPKPEKKKSPYEFLTPSPSTDFSLMTVLKISLLVIPFNIAYSQMATTFIVQGIVMEKLFGCIDAATMNNADSVAVLVFGYLIGNMLYPTLAKCNIKLATTHKFAIGSALGALAIAWALLVEYKIHSRFAESGGKVNVAWQAMSYVLIGAGEIFAVSAAYEVAFTASPPEAKALASATNLFCIGGLPNIACIILYQICASWFHNAHGTSSLSHLHEYAESKVYKYFFLLFLVSCFGVFVNLLPSVRDWVTTIEEEAAAAMKTPMPTPMTPRRPIRHKGGAVDSEEDDEEKSALLKAKKHENYLKYGSGPQLYKQGSFRAGILWEMAKNKEPPKTKPSKYIQYPQGLTMYKGGSSVPVVRNPSQEAQTTRGMEALEKALEGKNLDDPELSNTTL</sequence>
<organism evidence="9 10">
    <name type="scientific">Fistulifera solaris</name>
    <name type="common">Oleaginous diatom</name>
    <dbReference type="NCBI Taxonomy" id="1519565"/>
    <lineage>
        <taxon>Eukaryota</taxon>
        <taxon>Sar</taxon>
        <taxon>Stramenopiles</taxon>
        <taxon>Ochrophyta</taxon>
        <taxon>Bacillariophyta</taxon>
        <taxon>Bacillariophyceae</taxon>
        <taxon>Bacillariophycidae</taxon>
        <taxon>Naviculales</taxon>
        <taxon>Naviculaceae</taxon>
        <taxon>Fistulifera</taxon>
    </lineage>
</organism>
<feature type="transmembrane region" description="Helical" evidence="8">
    <location>
        <begin position="395"/>
        <end position="414"/>
    </location>
</feature>
<evidence type="ECO:0000256" key="3">
    <source>
        <dbReference type="ARBA" id="ARBA00022692"/>
    </source>
</evidence>
<feature type="transmembrane region" description="Helical" evidence="8">
    <location>
        <begin position="82"/>
        <end position="104"/>
    </location>
</feature>
<dbReference type="GO" id="GO:0022857">
    <property type="term" value="F:transmembrane transporter activity"/>
    <property type="evidence" value="ECO:0007669"/>
    <property type="project" value="InterPro"/>
</dbReference>
<feature type="transmembrane region" description="Helical" evidence="8">
    <location>
        <begin position="257"/>
        <end position="276"/>
    </location>
</feature>
<protein>
    <submittedName>
        <fullName evidence="9">Uncharacterized protein</fullName>
    </submittedName>
</protein>
<evidence type="ECO:0000256" key="4">
    <source>
        <dbReference type="ARBA" id="ARBA00022989"/>
    </source>
</evidence>
<dbReference type="Pfam" id="PF00854">
    <property type="entry name" value="PTR2"/>
    <property type="match status" value="2"/>
</dbReference>
<feature type="transmembrane region" description="Helical" evidence="8">
    <location>
        <begin position="153"/>
        <end position="176"/>
    </location>
</feature>
<keyword evidence="3 6" id="KW-0812">Transmembrane</keyword>